<feature type="compositionally biased region" description="Basic and acidic residues" evidence="1">
    <location>
        <begin position="385"/>
        <end position="402"/>
    </location>
</feature>
<feature type="compositionally biased region" description="Basic and acidic residues" evidence="1">
    <location>
        <begin position="840"/>
        <end position="850"/>
    </location>
</feature>
<feature type="compositionally biased region" description="Low complexity" evidence="1">
    <location>
        <begin position="693"/>
        <end position="705"/>
    </location>
</feature>
<dbReference type="Proteomes" id="UP000827892">
    <property type="component" value="Chromosome X"/>
</dbReference>
<feature type="compositionally biased region" description="Low complexity" evidence="1">
    <location>
        <begin position="937"/>
        <end position="948"/>
    </location>
</feature>
<feature type="compositionally biased region" description="Basic and acidic residues" evidence="1">
    <location>
        <begin position="1371"/>
        <end position="1383"/>
    </location>
</feature>
<feature type="region of interest" description="Disordered" evidence="1">
    <location>
        <begin position="1238"/>
        <end position="1311"/>
    </location>
</feature>
<sequence length="1963" mass="215370">MDSKSPEEKASANSTQTDDVTKTDSLSTLFDSGAPVQANTEEIFVEIGYERAEKAKATVGTSSPNDQASEESLFQKDLKQVMETTEKGEQVGVQDKIEDVELLNPVGRDVDKVISKETESLEPTANDEITSKCDSGSPKGDSREVVVPRSEGSISPASPSLVHEDHTKELLDETKERMEDQDVVGEVVDEEQKVLNEAARLNPIGHFVVSEKIPDSVDKLIEKSLEEVMESKKTEHQVAVFEVPDKTEDIGTEKSAGKDLVFENQFSSTDGLSLQSGENLAEKNLEEVMESAETQDQVAVYVPDKTEDIEMKKSVGESEESGESLVEKIADGTNMSEEAKDEQVETDDQVFDYLSSEANDHEGNLEIPEKLQAKDDEFDGGSIVEKVETGNEEKEETVKSSAEDVAPISELLSPVAHENVKQDSPQSEERSESPRSSGKSSRSPDAQVEEDADRNSSVGSHGSEIQKHTVPILEQGDDAPAEGSKEQSNEGTVEPNEKVYELMEPSSDHEAQIQKKVQEIGTLLIPAENDDSEPSSTSPDSKSPVYNEPIQILDQIPTANMMEDIGTKKSVSEDQELKDPVSMEDLLEDIGKSGESVEPEKKLAEKIADGTNMSEKAKDKQMEVDNQVLDHLALEANDHTVTRTGFTKEIGAISELPPQVNDESIRIPAMDIVDAINEHPQQNSPPARERSESTTSADESSSSPDDQLEEDADRNSSVGNHGSEIQKDHIQVMEECDDAHAGGFKEQSEKGTEEPNDEDSENVEMDEKSVKEGIEGQSRKLVDPEERVVETIADGVNVPVEKTGEQMETDDQVLDQLASEANDNEAKLEKEDVGVDDKIVESTASEDNKKTVSQPVIAISSSALDPHMENGGDFTEKMDASHEEKEDTVSRTGPPENVGPISELSSTDNKPIQMDTVDGINEDIKIGSPPANERSESSISSDQSPCSSDGQLKEDADKNSPVVSHDSEKQKDCILIMEQCDDATVEKSEEANDKIHKLMEPSSDHQVQAQKEEKVVGTSSIPSANVTEPSPTSSESNSPVYNESFQIFGRMDEADGINEDVKRDSPAAKNLNDAVKVPILSETSSPVSDRSDSDATISLEDIDISVEGEKLESPSSSDPILLPNADSKEDADVNLPANSGDTQEPEEHPIVEQCDDALVRGFEEPRKKGTEEPNDKFHDLVEPSLNHGAQVQKEDQESGMSSIPPAKNAEPSPTLSESKLPLDNDSFEIFGHMNTADGINEDVKRDYPQAKNLEDVGKIPTLSETSSPVNDASKDSDTTRSPEDMDKSVEGERLYSPCPLDPAPPKMTGLKTDADLDAQAWNLHSEIQKETREQCTDAVEEEAKEPNNEETEEPSSDVCQDAEIPEQIVDVDDRVVKEREPPAKKAKIVIPDPTPETMRAMMEEEGSKEPRSKDSQHVETEEKPDHKAEKQKESGGTDTLSTSTENDVEKAQKVLIPHHSSKTSPSVGEEQAPDCQLAVVPEQVAPQLETQEKRGNEVPAPLLQDESMDTTKPSSSAAANRKTARQEESADEREPPAKKTKIEIQKPRAETMAVMKKAIEMSLLYDHPEEALLKALGKFGGDTTFMAKEIKKVVVIGFDPVSLRMLNGVENFLNLKALPHASISFEAIAEATCHPPVIEGEVLTEQPIKLSPIEYSGFVLGKKGKEISKLDSATTQFLFVLSSDSEGLVLGPMPPLPTKKGMLFSKGMETDLASEEQRRVIRRRLASTETSQLAQYVKKGRCHMIVASHTDERKDPTVGEVLEALEATPFNTEVLEMLRKNPTVLPNCSFVDRVLPVCEDFYHRVTSMLKPKDYKKLFIELDGFDEVTVVDNLAAIIQRNFKANQLLKGYRTSKPSQGVALFFYKKQENGDMMERMHVLFSKLRKGNVVGAFAILTVGANKDFNRCGIFLTSSELHSQNTANIDEDDAAKFWEEFNDGKNVMTGVKDDCDSQSFIFLVLDPVN</sequence>
<feature type="compositionally biased region" description="Basic and acidic residues" evidence="1">
    <location>
        <begin position="304"/>
        <end position="316"/>
    </location>
</feature>
<evidence type="ECO:0000256" key="1">
    <source>
        <dbReference type="SAM" id="MobiDB-lite"/>
    </source>
</evidence>
<feature type="compositionally biased region" description="Basic and acidic residues" evidence="1">
    <location>
        <begin position="495"/>
        <end position="518"/>
    </location>
</feature>
<feature type="compositionally biased region" description="Polar residues" evidence="1">
    <location>
        <begin position="851"/>
        <end position="863"/>
    </location>
</feature>
<name>A0AAE8ZQV4_CAEBR</name>
<feature type="compositionally biased region" description="Basic and acidic residues" evidence="1">
    <location>
        <begin position="1"/>
        <end position="10"/>
    </location>
</feature>
<feature type="compositionally biased region" description="Acidic residues" evidence="1">
    <location>
        <begin position="1338"/>
        <end position="1355"/>
    </location>
</feature>
<feature type="region of interest" description="Disordered" evidence="1">
    <location>
        <begin position="655"/>
        <end position="786"/>
    </location>
</feature>
<feature type="region of interest" description="Disordered" evidence="1">
    <location>
        <begin position="1329"/>
        <end position="1541"/>
    </location>
</feature>
<feature type="region of interest" description="Disordered" evidence="1">
    <location>
        <begin position="792"/>
        <end position="811"/>
    </location>
</feature>
<feature type="compositionally biased region" description="Basic and acidic residues" evidence="1">
    <location>
        <begin position="765"/>
        <end position="786"/>
    </location>
</feature>
<feature type="region of interest" description="Disordered" evidence="1">
    <location>
        <begin position="114"/>
        <end position="165"/>
    </location>
</feature>
<feature type="compositionally biased region" description="Basic and acidic residues" evidence="1">
    <location>
        <begin position="866"/>
        <end position="889"/>
    </location>
</feature>
<feature type="compositionally biased region" description="Low complexity" evidence="1">
    <location>
        <begin position="1025"/>
        <end position="1040"/>
    </location>
</feature>
<feature type="region of interest" description="Disordered" evidence="1">
    <location>
        <begin position="303"/>
        <end position="547"/>
    </location>
</feature>
<feature type="region of interest" description="Disordered" evidence="1">
    <location>
        <begin position="840"/>
        <end position="971"/>
    </location>
</feature>
<feature type="compositionally biased region" description="Polar residues" evidence="1">
    <location>
        <begin position="11"/>
        <end position="30"/>
    </location>
</feature>
<feature type="region of interest" description="Disordered" evidence="1">
    <location>
        <begin position="1"/>
        <end position="37"/>
    </location>
</feature>
<evidence type="ECO:0000313" key="2">
    <source>
        <dbReference type="EMBL" id="ULT81203.1"/>
    </source>
</evidence>
<gene>
    <name evidence="2" type="ORF">L3Y34_011232</name>
</gene>
<protein>
    <submittedName>
        <fullName evidence="2">Uncharacterized protein</fullName>
    </submittedName>
</protein>
<feature type="compositionally biased region" description="Basic and acidic residues" evidence="1">
    <location>
        <begin position="1524"/>
        <end position="1541"/>
    </location>
</feature>
<feature type="compositionally biased region" description="Basic and acidic residues" evidence="1">
    <location>
        <begin position="598"/>
        <end position="608"/>
    </location>
</feature>
<feature type="region of interest" description="Disordered" evidence="1">
    <location>
        <begin position="1063"/>
        <end position="1222"/>
    </location>
</feature>
<dbReference type="EMBL" id="CP090896">
    <property type="protein sequence ID" value="ULT81203.1"/>
    <property type="molecule type" value="Genomic_DNA"/>
</dbReference>
<feature type="compositionally biased region" description="Basic and acidic residues" evidence="1">
    <location>
        <begin position="1272"/>
        <end position="1293"/>
    </location>
</feature>
<feature type="compositionally biased region" description="Basic and acidic residues" evidence="1">
    <location>
        <begin position="1401"/>
        <end position="1435"/>
    </location>
</feature>
<reference evidence="2 3" key="1">
    <citation type="submission" date="2022-05" db="EMBL/GenBank/DDBJ databases">
        <title>Chromosome-level reference genomes for two strains of Caenorhabditis briggsae: an improved platform for comparative genomics.</title>
        <authorList>
            <person name="Stevens L."/>
            <person name="Andersen E.C."/>
        </authorList>
    </citation>
    <scope>NUCLEOTIDE SEQUENCE [LARGE SCALE GENOMIC DNA]</scope>
    <source>
        <strain evidence="2">QX1410_ONT</strain>
        <tissue evidence="2">Whole-organism</tissue>
    </source>
</reference>
<feature type="compositionally biased region" description="Low complexity" evidence="1">
    <location>
        <begin position="534"/>
        <end position="544"/>
    </location>
</feature>
<feature type="region of interest" description="Disordered" evidence="1">
    <location>
        <begin position="984"/>
        <end position="1040"/>
    </location>
</feature>
<feature type="compositionally biased region" description="Basic and acidic residues" evidence="1">
    <location>
        <begin position="358"/>
        <end position="375"/>
    </location>
</feature>
<feature type="compositionally biased region" description="Acidic residues" evidence="1">
    <location>
        <begin position="754"/>
        <end position="764"/>
    </location>
</feature>
<feature type="compositionally biased region" description="Basic and acidic residues" evidence="1">
    <location>
        <begin position="984"/>
        <end position="1003"/>
    </location>
</feature>
<feature type="region of interest" description="Disordered" evidence="1">
    <location>
        <begin position="590"/>
        <end position="620"/>
    </location>
</feature>
<proteinExistence type="predicted"/>
<evidence type="ECO:0000313" key="3">
    <source>
        <dbReference type="Proteomes" id="UP000827892"/>
    </source>
</evidence>
<feature type="compositionally biased region" description="Polar residues" evidence="1">
    <location>
        <begin position="1436"/>
        <end position="1445"/>
    </location>
</feature>
<feature type="compositionally biased region" description="Basic and acidic residues" evidence="1">
    <location>
        <begin position="1157"/>
        <end position="1181"/>
    </location>
</feature>
<feature type="compositionally biased region" description="Basic and acidic residues" evidence="1">
    <location>
        <begin position="1241"/>
        <end position="1257"/>
    </location>
</feature>
<accession>A0AAE8ZQV4</accession>
<organism evidence="2 3">
    <name type="scientific">Caenorhabditis briggsae</name>
    <dbReference type="NCBI Taxonomy" id="6238"/>
    <lineage>
        <taxon>Eukaryota</taxon>
        <taxon>Metazoa</taxon>
        <taxon>Ecdysozoa</taxon>
        <taxon>Nematoda</taxon>
        <taxon>Chromadorea</taxon>
        <taxon>Rhabditida</taxon>
        <taxon>Rhabditina</taxon>
        <taxon>Rhabditomorpha</taxon>
        <taxon>Rhabditoidea</taxon>
        <taxon>Rhabditidae</taxon>
        <taxon>Peloderinae</taxon>
        <taxon>Caenorhabditis</taxon>
    </lineage>
</organism>
<feature type="compositionally biased region" description="Low complexity" evidence="1">
    <location>
        <begin position="434"/>
        <end position="444"/>
    </location>
</feature>